<dbReference type="Proteomes" id="UP000009096">
    <property type="component" value="Chromosome 1"/>
</dbReference>
<dbReference type="HOGENOM" id="CLU_2326314_0_0_1"/>
<gene>
    <name evidence="2" type="ORF">FVEG_00868</name>
</gene>
<dbReference type="AlphaFoldDB" id="W7LEW3"/>
<dbReference type="EMBL" id="DS022242">
    <property type="protein sequence ID" value="EWG37116.1"/>
    <property type="molecule type" value="Genomic_DNA"/>
</dbReference>
<reference evidence="2 3" key="1">
    <citation type="journal article" date="2010" name="Nature">
        <title>Comparative genomics reveals mobile pathogenicity chromosomes in Fusarium.</title>
        <authorList>
            <person name="Ma L.J."/>
            <person name="van der Does H.C."/>
            <person name="Borkovich K.A."/>
            <person name="Coleman J.J."/>
            <person name="Daboussi M.J."/>
            <person name="Di Pietro A."/>
            <person name="Dufresne M."/>
            <person name="Freitag M."/>
            <person name="Grabherr M."/>
            <person name="Henrissat B."/>
            <person name="Houterman P.M."/>
            <person name="Kang S."/>
            <person name="Shim W.B."/>
            <person name="Woloshuk C."/>
            <person name="Xie X."/>
            <person name="Xu J.R."/>
            <person name="Antoniw J."/>
            <person name="Baker S.E."/>
            <person name="Bluhm B.H."/>
            <person name="Breakspear A."/>
            <person name="Brown D.W."/>
            <person name="Butchko R.A."/>
            <person name="Chapman S."/>
            <person name="Coulson R."/>
            <person name="Coutinho P.M."/>
            <person name="Danchin E.G."/>
            <person name="Diener A."/>
            <person name="Gale L.R."/>
            <person name="Gardiner D.M."/>
            <person name="Goff S."/>
            <person name="Hammond-Kosack K.E."/>
            <person name="Hilburn K."/>
            <person name="Hua-Van A."/>
            <person name="Jonkers W."/>
            <person name="Kazan K."/>
            <person name="Kodira C.D."/>
            <person name="Koehrsen M."/>
            <person name="Kumar L."/>
            <person name="Lee Y.H."/>
            <person name="Li L."/>
            <person name="Manners J.M."/>
            <person name="Miranda-Saavedra D."/>
            <person name="Mukherjee M."/>
            <person name="Park G."/>
            <person name="Park J."/>
            <person name="Park S.Y."/>
            <person name="Proctor R.H."/>
            <person name="Regev A."/>
            <person name="Ruiz-Roldan M.C."/>
            <person name="Sain D."/>
            <person name="Sakthikumar S."/>
            <person name="Sykes S."/>
            <person name="Schwartz D.C."/>
            <person name="Turgeon B.G."/>
            <person name="Wapinski I."/>
            <person name="Yoder O."/>
            <person name="Young S."/>
            <person name="Zeng Q."/>
            <person name="Zhou S."/>
            <person name="Galagan J."/>
            <person name="Cuomo C.A."/>
            <person name="Kistler H.C."/>
            <person name="Rep M."/>
        </authorList>
    </citation>
    <scope>NUCLEOTIDE SEQUENCE [LARGE SCALE GENOMIC DNA]</scope>
    <source>
        <strain evidence="3">M3125 / FGSC 7600</strain>
    </source>
</reference>
<dbReference type="KEGG" id="fvr:FVEG_00868"/>
<feature type="compositionally biased region" description="Polar residues" evidence="1">
    <location>
        <begin position="26"/>
        <end position="40"/>
    </location>
</feature>
<dbReference type="VEuPathDB" id="FungiDB:FVEG_00868"/>
<proteinExistence type="predicted"/>
<organism evidence="2 3">
    <name type="scientific">Gibberella moniliformis (strain M3125 / FGSC 7600)</name>
    <name type="common">Maize ear and stalk rot fungus</name>
    <name type="synonym">Fusarium verticillioides</name>
    <dbReference type="NCBI Taxonomy" id="334819"/>
    <lineage>
        <taxon>Eukaryota</taxon>
        <taxon>Fungi</taxon>
        <taxon>Dikarya</taxon>
        <taxon>Ascomycota</taxon>
        <taxon>Pezizomycotina</taxon>
        <taxon>Sordariomycetes</taxon>
        <taxon>Hypocreomycetidae</taxon>
        <taxon>Hypocreales</taxon>
        <taxon>Nectriaceae</taxon>
        <taxon>Fusarium</taxon>
        <taxon>Fusarium fujikuroi species complex</taxon>
    </lineage>
</organism>
<accession>W7LEW3</accession>
<name>W7LEW3_GIBM7</name>
<protein>
    <submittedName>
        <fullName evidence="2">Uncharacterized protein</fullName>
    </submittedName>
</protein>
<feature type="compositionally biased region" description="Polar residues" evidence="1">
    <location>
        <begin position="1"/>
        <end position="16"/>
    </location>
</feature>
<dbReference type="EMBL" id="CM000578">
    <property type="protein sequence ID" value="EWG37116.1"/>
    <property type="molecule type" value="Genomic_DNA"/>
</dbReference>
<evidence type="ECO:0000256" key="1">
    <source>
        <dbReference type="SAM" id="MobiDB-lite"/>
    </source>
</evidence>
<sequence>MFDQVSVFNSLKRNTPSPVPREEVPSKTTATNSIQCQNHTGVGLNHGGSVSKVEVHQPMSRNSRSVKAGLCPGLTCGNKTGFHGVIAVDIMTLDQWLHR</sequence>
<dbReference type="RefSeq" id="XP_018743307.1">
    <property type="nucleotide sequence ID" value="XM_018887536.1"/>
</dbReference>
<keyword evidence="3" id="KW-1185">Reference proteome</keyword>
<dbReference type="GeneID" id="30059202"/>
<evidence type="ECO:0000313" key="3">
    <source>
        <dbReference type="Proteomes" id="UP000009096"/>
    </source>
</evidence>
<feature type="region of interest" description="Disordered" evidence="1">
    <location>
        <begin position="1"/>
        <end position="49"/>
    </location>
</feature>
<evidence type="ECO:0000313" key="2">
    <source>
        <dbReference type="EMBL" id="EWG37116.1"/>
    </source>
</evidence>